<evidence type="ECO:0000256" key="1">
    <source>
        <dbReference type="SAM" id="Phobius"/>
    </source>
</evidence>
<proteinExistence type="predicted"/>
<name>A0A0F9UQ68_9ZZZZ</name>
<feature type="transmembrane region" description="Helical" evidence="1">
    <location>
        <begin position="20"/>
        <end position="36"/>
    </location>
</feature>
<keyword evidence="1" id="KW-0472">Membrane</keyword>
<dbReference type="AlphaFoldDB" id="A0A0F9UQ68"/>
<dbReference type="EMBL" id="LAZR01000084">
    <property type="protein sequence ID" value="KKN93789.1"/>
    <property type="molecule type" value="Genomic_DNA"/>
</dbReference>
<keyword evidence="1" id="KW-1133">Transmembrane helix</keyword>
<protein>
    <submittedName>
        <fullName evidence="2">Uncharacterized protein</fullName>
    </submittedName>
</protein>
<feature type="transmembrane region" description="Helical" evidence="1">
    <location>
        <begin position="42"/>
        <end position="58"/>
    </location>
</feature>
<comment type="caution">
    <text evidence="2">The sequence shown here is derived from an EMBL/GenBank/DDBJ whole genome shotgun (WGS) entry which is preliminary data.</text>
</comment>
<reference evidence="2" key="1">
    <citation type="journal article" date="2015" name="Nature">
        <title>Complex archaea that bridge the gap between prokaryotes and eukaryotes.</title>
        <authorList>
            <person name="Spang A."/>
            <person name="Saw J.H."/>
            <person name="Jorgensen S.L."/>
            <person name="Zaremba-Niedzwiedzka K."/>
            <person name="Martijn J."/>
            <person name="Lind A.E."/>
            <person name="van Eijk R."/>
            <person name="Schleper C."/>
            <person name="Guy L."/>
            <person name="Ettema T.J."/>
        </authorList>
    </citation>
    <scope>NUCLEOTIDE SEQUENCE</scope>
</reference>
<gene>
    <name evidence="2" type="ORF">LCGC14_0196220</name>
</gene>
<accession>A0A0F9UQ68</accession>
<organism evidence="2">
    <name type="scientific">marine sediment metagenome</name>
    <dbReference type="NCBI Taxonomy" id="412755"/>
    <lineage>
        <taxon>unclassified sequences</taxon>
        <taxon>metagenomes</taxon>
        <taxon>ecological metagenomes</taxon>
    </lineage>
</organism>
<keyword evidence="1" id="KW-0812">Transmembrane</keyword>
<evidence type="ECO:0000313" key="2">
    <source>
        <dbReference type="EMBL" id="KKN93789.1"/>
    </source>
</evidence>
<sequence>MSTIDVERRIKSLQEIGKDLSLELIIFLFGLWWLYVGSLIGFIFLSYSLAAIVGYFVFKKYLGLYTIKYAESDEPCEDENCEEYHCTKCDRHFTGSNPQMKDDEIECLHCFELEQDCG</sequence>